<proteinExistence type="predicted"/>
<sequence length="106" mass="12419">MRLIINAFILEQQITYGNIGVLNIQSLGRKQVQFRNICKLIKITSHFVLKINSLTHLSARLANSPERHCHLVVLTLIRIELYQIKVPCLPHSQDNFFPYWKFLFSN</sequence>
<dbReference type="AlphaFoldDB" id="A0A8J8P464"/>
<name>A0A8J8P464_HALGN</name>
<keyword evidence="2" id="KW-1185">Reference proteome</keyword>
<dbReference type="EMBL" id="RRYP01000240">
    <property type="protein sequence ID" value="TNV87757.1"/>
    <property type="molecule type" value="Genomic_DNA"/>
</dbReference>
<accession>A0A8J8P464</accession>
<reference evidence="1" key="1">
    <citation type="submission" date="2019-06" db="EMBL/GenBank/DDBJ databases">
        <authorList>
            <person name="Zheng W."/>
        </authorList>
    </citation>
    <scope>NUCLEOTIDE SEQUENCE</scope>
    <source>
        <strain evidence="1">QDHG01</strain>
    </source>
</reference>
<dbReference type="Proteomes" id="UP000785679">
    <property type="component" value="Unassembled WGS sequence"/>
</dbReference>
<protein>
    <submittedName>
        <fullName evidence="1">Uncharacterized protein</fullName>
    </submittedName>
</protein>
<comment type="caution">
    <text evidence="1">The sequence shown here is derived from an EMBL/GenBank/DDBJ whole genome shotgun (WGS) entry which is preliminary data.</text>
</comment>
<evidence type="ECO:0000313" key="2">
    <source>
        <dbReference type="Proteomes" id="UP000785679"/>
    </source>
</evidence>
<gene>
    <name evidence="1" type="ORF">FGO68_gene17346</name>
</gene>
<evidence type="ECO:0000313" key="1">
    <source>
        <dbReference type="EMBL" id="TNV87757.1"/>
    </source>
</evidence>
<organism evidence="1 2">
    <name type="scientific">Halteria grandinella</name>
    <dbReference type="NCBI Taxonomy" id="5974"/>
    <lineage>
        <taxon>Eukaryota</taxon>
        <taxon>Sar</taxon>
        <taxon>Alveolata</taxon>
        <taxon>Ciliophora</taxon>
        <taxon>Intramacronucleata</taxon>
        <taxon>Spirotrichea</taxon>
        <taxon>Stichotrichia</taxon>
        <taxon>Sporadotrichida</taxon>
        <taxon>Halteriidae</taxon>
        <taxon>Halteria</taxon>
    </lineage>
</organism>